<feature type="compositionally biased region" description="Polar residues" evidence="1">
    <location>
        <begin position="270"/>
        <end position="286"/>
    </location>
</feature>
<keyword evidence="5" id="KW-1185">Reference proteome</keyword>
<dbReference type="EMBL" id="JBBPFD010000014">
    <property type="protein sequence ID" value="KAK7898811.1"/>
    <property type="molecule type" value="Genomic_DNA"/>
</dbReference>
<dbReference type="SMART" id="SM00327">
    <property type="entry name" value="VWA"/>
    <property type="match status" value="1"/>
</dbReference>
<dbReference type="InterPro" id="IPR013083">
    <property type="entry name" value="Znf_RING/FYVE/PHD"/>
</dbReference>
<dbReference type="GO" id="GO:0004842">
    <property type="term" value="F:ubiquitin-protein transferase activity"/>
    <property type="evidence" value="ECO:0007669"/>
    <property type="project" value="InterPro"/>
</dbReference>
<evidence type="ECO:0000259" key="2">
    <source>
        <dbReference type="PROSITE" id="PS50127"/>
    </source>
</evidence>
<feature type="compositionally biased region" description="Low complexity" evidence="1">
    <location>
        <begin position="311"/>
        <end position="322"/>
    </location>
</feature>
<proteinExistence type="predicted"/>
<feature type="region of interest" description="Disordered" evidence="1">
    <location>
        <begin position="1"/>
        <end position="62"/>
    </location>
</feature>
<feature type="compositionally biased region" description="Basic and acidic residues" evidence="1">
    <location>
        <begin position="47"/>
        <end position="58"/>
    </location>
</feature>
<gene>
    <name evidence="4" type="ORF">WMY93_019664</name>
</gene>
<dbReference type="InterPro" id="IPR016135">
    <property type="entry name" value="UBQ-conjugating_enzyme/RWD"/>
</dbReference>
<sequence>MSVGGAGGVRPPGVSRHGLSRSSSQRSSYEERSVDLVETLPSTQELRFTHKADPRDANGNKCETIGFIPGSAEPASTSPSCNPCASPTRCRSVFCTVLTCGLYRFCQRSTLAPCLAPNESSPDEPEKISLKNTKTKESMEVEDDKNWLNDVHIGGVRVEESIDPWCLMTGPGGCGDVDSLITKKLLELYSEYQIEELARCTTDSIFLKKTKDIHQLINSLAEEHQMDEQEAECRLVRGIIRISTRKSKKKPHISKRERTLSDSGHETMKDSGSTSFSNNNDYKSHPNIQISELTSSDKCARQMWRNNGGHSSVSPTSYSPSTIEASSGVPFSRSTMDKIYCLLKKYRLQSYYSSFQKLGVVDEKDLVDSVTDEDLTSLGFTHVEKNRFRVMQKVIDRPEVPVLKKSSPEHKSVSNFSLKYIYPLCPEAKLIPDMDPAQNTMEDLMQKIRHAENIESSKGVCLYTLDGMPLTDDPFFNTWSLQDRHIKDGEVIYAIFTLGLQLTIIFLSINLSIIFSINRLNLRIVPKIEKGPVPQLGTDTVCCHVMLKGDFEVNVDLSANTIADLKNKLSEISGIPSNVLHYRGDTGSGNTLLGLGITEGKTLNFSLSSFTEDPCYQSDFFIDDVAPSVQQTKKGMSVFLASLYAIKHKPRAVDLCDLISFIRKTTGCNPLAQSLHQMLQKNHILSRIQKIAVIEGLYTLFREILPKPGSADGDVIEDHEVFEHSLLCWSYIMSETKEGISEYENYAPISLVSDRGKRFCEPVTVPGLPDVMERAVVLQKIRDGKTIPLCTEQVLLPTSLKRCTDIEKILLSVHPSMKTYSLWISYNNVSGMNFQLEIKKVLEVMKEEMKAFPILNVVPPLLLKDLGHNDACLVYLSEDNLGIYLMKDKTKPELISVYDCLEGKTQSVDVDVLAALTGDHRNDQSLATTRIPKEAVLVLIDTSSSMNEKCYGSVDIRRIHAVKELFNNYANRSMAYNFHHIIGLVKFDSTVKTLQTFTETLETFKDSVQSLEANGVTLLYDALEHGRLELEKVKAKFPDCLLRILCLTDGNDVGSSVEPADVAVSLINSNIIVDSVLLGEVENNMLHGISIASGGCCFKPETSKDGLKLFETETVLSLGIRKPKTRADPWCVSEEFVTALFSIHGYDDFPEAVLPQEIANKVTVTEDALKKKILESKDARFMEQDRRILEELKNLHCHPHPFFQIFPSETDFTFWKMLMEGPPDTPYEGGVFELFCQFGPDYPVKPPTMYHCNINNVGRICHNIFDRGYNAHITMRDILDAVYGLLIAPEPQDPLDSILAEEYLTTPKKYEEEAKKHTQKSAGQSLDEMEKRLVEDLKALPEKLICPLTKKMYVDPVITQHNTVYERKAIEKHLKTSKYDPLVKPQQELKITDCKPCPQMKAMVTEYRSSLLETSMEEKK</sequence>
<dbReference type="Pfam" id="PF13519">
    <property type="entry name" value="VWA_2"/>
    <property type="match status" value="1"/>
</dbReference>
<dbReference type="GO" id="GO:0016567">
    <property type="term" value="P:protein ubiquitination"/>
    <property type="evidence" value="ECO:0007669"/>
    <property type="project" value="InterPro"/>
</dbReference>
<dbReference type="Proteomes" id="UP001460270">
    <property type="component" value="Unassembled WGS sequence"/>
</dbReference>
<evidence type="ECO:0000259" key="3">
    <source>
        <dbReference type="PROSITE" id="PS50234"/>
    </source>
</evidence>
<feature type="region of interest" description="Disordered" evidence="1">
    <location>
        <begin position="246"/>
        <end position="286"/>
    </location>
</feature>
<feature type="domain" description="VWFA" evidence="3">
    <location>
        <begin position="935"/>
        <end position="1136"/>
    </location>
</feature>
<evidence type="ECO:0000313" key="4">
    <source>
        <dbReference type="EMBL" id="KAK7898811.1"/>
    </source>
</evidence>
<dbReference type="Pfam" id="PF15551">
    <property type="entry name" value="DUF4656"/>
    <property type="match status" value="2"/>
</dbReference>
<dbReference type="SUPFAM" id="SSF54495">
    <property type="entry name" value="UBC-like"/>
    <property type="match status" value="1"/>
</dbReference>
<dbReference type="SMART" id="SM00504">
    <property type="entry name" value="Ubox"/>
    <property type="match status" value="1"/>
</dbReference>
<dbReference type="SUPFAM" id="SSF53300">
    <property type="entry name" value="vWA-like"/>
    <property type="match status" value="1"/>
</dbReference>
<reference evidence="5" key="1">
    <citation type="submission" date="2024-04" db="EMBL/GenBank/DDBJ databases">
        <title>Salinicola lusitanus LLJ914,a marine bacterium isolated from the Okinawa Trough.</title>
        <authorList>
            <person name="Li J."/>
        </authorList>
    </citation>
    <scope>NUCLEOTIDE SEQUENCE [LARGE SCALE GENOMIC DNA]</scope>
</reference>
<comment type="caution">
    <text evidence="4">The sequence shown here is derived from an EMBL/GenBank/DDBJ whole genome shotgun (WGS) entry which is preliminary data.</text>
</comment>
<organism evidence="4 5">
    <name type="scientific">Mugilogobius chulae</name>
    <name type="common">yellowstripe goby</name>
    <dbReference type="NCBI Taxonomy" id="88201"/>
    <lineage>
        <taxon>Eukaryota</taxon>
        <taxon>Metazoa</taxon>
        <taxon>Chordata</taxon>
        <taxon>Craniata</taxon>
        <taxon>Vertebrata</taxon>
        <taxon>Euteleostomi</taxon>
        <taxon>Actinopterygii</taxon>
        <taxon>Neopterygii</taxon>
        <taxon>Teleostei</taxon>
        <taxon>Neoteleostei</taxon>
        <taxon>Acanthomorphata</taxon>
        <taxon>Gobiaria</taxon>
        <taxon>Gobiiformes</taxon>
        <taxon>Gobioidei</taxon>
        <taxon>Gobiidae</taxon>
        <taxon>Gobionellinae</taxon>
        <taxon>Mugilogobius</taxon>
    </lineage>
</organism>
<protein>
    <submittedName>
        <fullName evidence="4">Uncharacterized protein</fullName>
    </submittedName>
</protein>
<dbReference type="PANTHER" id="PTHR35085:SF2">
    <property type="entry name" value="KERATINOCYTE DIFFERENTIATION FACTOR 1-LIKE"/>
    <property type="match status" value="1"/>
</dbReference>
<dbReference type="PROSITE" id="PS50127">
    <property type="entry name" value="UBC_2"/>
    <property type="match status" value="1"/>
</dbReference>
<dbReference type="InterPro" id="IPR000608">
    <property type="entry name" value="UBC"/>
</dbReference>
<dbReference type="InterPro" id="IPR002035">
    <property type="entry name" value="VWF_A"/>
</dbReference>
<dbReference type="PROSITE" id="PS50234">
    <property type="entry name" value="VWFA"/>
    <property type="match status" value="1"/>
</dbReference>
<dbReference type="GO" id="GO:0010482">
    <property type="term" value="P:regulation of epidermal cell division"/>
    <property type="evidence" value="ECO:0007669"/>
    <property type="project" value="TreeGrafter"/>
</dbReference>
<dbReference type="Pfam" id="PF04564">
    <property type="entry name" value="U-box"/>
    <property type="match status" value="1"/>
</dbReference>
<evidence type="ECO:0000313" key="5">
    <source>
        <dbReference type="Proteomes" id="UP001460270"/>
    </source>
</evidence>
<feature type="region of interest" description="Disordered" evidence="1">
    <location>
        <begin position="304"/>
        <end position="328"/>
    </location>
</feature>
<feature type="compositionally biased region" description="Basic and acidic residues" evidence="1">
    <location>
        <begin position="254"/>
        <end position="269"/>
    </location>
</feature>
<dbReference type="SUPFAM" id="SSF57850">
    <property type="entry name" value="RING/U-box"/>
    <property type="match status" value="1"/>
</dbReference>
<dbReference type="Gene3D" id="3.30.40.10">
    <property type="entry name" value="Zinc/RING finger domain, C3HC4 (zinc finger)"/>
    <property type="match status" value="1"/>
</dbReference>
<dbReference type="CDD" id="cd00198">
    <property type="entry name" value="vWFA"/>
    <property type="match status" value="1"/>
</dbReference>
<dbReference type="PANTHER" id="PTHR35085">
    <property type="entry name" value="KERATINOCYTE DIFFERENTIATION FACTOR 1"/>
    <property type="match status" value="1"/>
</dbReference>
<dbReference type="CDD" id="cd17039">
    <property type="entry name" value="Ubl_ubiquitin_like"/>
    <property type="match status" value="1"/>
</dbReference>
<name>A0AAW0NRT2_9GOBI</name>
<dbReference type="CDD" id="cd16453">
    <property type="entry name" value="RING-Ubox"/>
    <property type="match status" value="1"/>
</dbReference>
<dbReference type="GO" id="GO:0003334">
    <property type="term" value="P:keratinocyte development"/>
    <property type="evidence" value="ECO:0007669"/>
    <property type="project" value="InterPro"/>
</dbReference>
<dbReference type="InterPro" id="IPR036465">
    <property type="entry name" value="vWFA_dom_sf"/>
</dbReference>
<accession>A0AAW0NRT2</accession>
<feature type="compositionally biased region" description="Gly residues" evidence="1">
    <location>
        <begin position="1"/>
        <end position="10"/>
    </location>
</feature>
<dbReference type="InterPro" id="IPR028003">
    <property type="entry name" value="KDF1"/>
</dbReference>
<dbReference type="GO" id="GO:0030054">
    <property type="term" value="C:cell junction"/>
    <property type="evidence" value="ECO:0007669"/>
    <property type="project" value="TreeGrafter"/>
</dbReference>
<dbReference type="CDD" id="cd23833">
    <property type="entry name" value="UBCc_ApmR795-like"/>
    <property type="match status" value="1"/>
</dbReference>
<dbReference type="SMART" id="SM00212">
    <property type="entry name" value="UBCc"/>
    <property type="match status" value="1"/>
</dbReference>
<dbReference type="InterPro" id="IPR003613">
    <property type="entry name" value="Ubox_domain"/>
</dbReference>
<evidence type="ECO:0000256" key="1">
    <source>
        <dbReference type="SAM" id="MobiDB-lite"/>
    </source>
</evidence>
<dbReference type="Gene3D" id="3.40.50.410">
    <property type="entry name" value="von Willebrand factor, type A domain"/>
    <property type="match status" value="1"/>
</dbReference>
<dbReference type="Gene3D" id="3.10.110.10">
    <property type="entry name" value="Ubiquitin Conjugating Enzyme"/>
    <property type="match status" value="1"/>
</dbReference>
<feature type="domain" description="UBC core" evidence="2">
    <location>
        <begin position="1183"/>
        <end position="1323"/>
    </location>
</feature>
<feature type="compositionally biased region" description="Low complexity" evidence="1">
    <location>
        <begin position="11"/>
        <end position="27"/>
    </location>
</feature>
<dbReference type="Pfam" id="PF00179">
    <property type="entry name" value="UQ_con"/>
    <property type="match status" value="1"/>
</dbReference>